<dbReference type="Gene3D" id="3.40.640.10">
    <property type="entry name" value="Type I PLP-dependent aspartate aminotransferase-like (Major domain)"/>
    <property type="match status" value="1"/>
</dbReference>
<comment type="catalytic activity">
    <reaction evidence="6">
        <text>L-aspartate + 2-oxoglutarate = oxaloacetate + L-glutamate</text>
        <dbReference type="Rhea" id="RHEA:21824"/>
        <dbReference type="ChEBI" id="CHEBI:16452"/>
        <dbReference type="ChEBI" id="CHEBI:16810"/>
        <dbReference type="ChEBI" id="CHEBI:29985"/>
        <dbReference type="ChEBI" id="CHEBI:29991"/>
        <dbReference type="EC" id="2.6.1.1"/>
    </reaction>
</comment>
<dbReference type="Proteomes" id="UP001595711">
    <property type="component" value="Unassembled WGS sequence"/>
</dbReference>
<keyword evidence="3 7" id="KW-0032">Aminotransferase</keyword>
<accession>A0ABV7VHH2</accession>
<evidence type="ECO:0000313" key="9">
    <source>
        <dbReference type="EMBL" id="MFC3676212.1"/>
    </source>
</evidence>
<evidence type="ECO:0000256" key="4">
    <source>
        <dbReference type="ARBA" id="ARBA00022679"/>
    </source>
</evidence>
<keyword evidence="4 7" id="KW-0808">Transferase</keyword>
<protein>
    <recommendedName>
        <fullName evidence="7">Aminotransferase</fullName>
        <ecNumber evidence="7">2.6.1.-</ecNumber>
    </recommendedName>
</protein>
<proteinExistence type="inferred from homology"/>
<comment type="caution">
    <text evidence="9">The sequence shown here is derived from an EMBL/GenBank/DDBJ whole genome shotgun (WGS) entry which is preliminary data.</text>
</comment>
<dbReference type="PROSITE" id="PS00105">
    <property type="entry name" value="AA_TRANSFER_CLASS_1"/>
    <property type="match status" value="1"/>
</dbReference>
<dbReference type="RefSeq" id="WP_379726396.1">
    <property type="nucleotide sequence ID" value="NZ_JBHRYJ010000002.1"/>
</dbReference>
<evidence type="ECO:0000256" key="6">
    <source>
        <dbReference type="ARBA" id="ARBA00049185"/>
    </source>
</evidence>
<dbReference type="InterPro" id="IPR050596">
    <property type="entry name" value="AspAT/PAT-like"/>
</dbReference>
<dbReference type="InterPro" id="IPR015424">
    <property type="entry name" value="PyrdxlP-dep_Trfase"/>
</dbReference>
<keyword evidence="5" id="KW-0663">Pyridoxal phosphate</keyword>
<dbReference type="InterPro" id="IPR004839">
    <property type="entry name" value="Aminotransferase_I/II_large"/>
</dbReference>
<evidence type="ECO:0000256" key="3">
    <source>
        <dbReference type="ARBA" id="ARBA00022576"/>
    </source>
</evidence>
<dbReference type="NCBIfam" id="NF004770">
    <property type="entry name" value="PRK06108.1"/>
    <property type="match status" value="1"/>
</dbReference>
<comment type="similarity">
    <text evidence="2 7">Belongs to the class-I pyridoxal-phosphate-dependent aminotransferase family.</text>
</comment>
<organism evidence="9 10">
    <name type="scientific">Ferrovibrio xuzhouensis</name>
    <dbReference type="NCBI Taxonomy" id="1576914"/>
    <lineage>
        <taxon>Bacteria</taxon>
        <taxon>Pseudomonadati</taxon>
        <taxon>Pseudomonadota</taxon>
        <taxon>Alphaproteobacteria</taxon>
        <taxon>Rhodospirillales</taxon>
        <taxon>Rhodospirillaceae</taxon>
        <taxon>Ferrovibrio</taxon>
    </lineage>
</organism>
<dbReference type="EMBL" id="JBHRYJ010000002">
    <property type="protein sequence ID" value="MFC3676212.1"/>
    <property type="molecule type" value="Genomic_DNA"/>
</dbReference>
<evidence type="ECO:0000256" key="2">
    <source>
        <dbReference type="ARBA" id="ARBA00007441"/>
    </source>
</evidence>
<dbReference type="InterPro" id="IPR004838">
    <property type="entry name" value="NHTrfase_class1_PyrdxlP-BS"/>
</dbReference>
<evidence type="ECO:0000256" key="1">
    <source>
        <dbReference type="ARBA" id="ARBA00001933"/>
    </source>
</evidence>
<evidence type="ECO:0000256" key="5">
    <source>
        <dbReference type="ARBA" id="ARBA00022898"/>
    </source>
</evidence>
<feature type="domain" description="Aminotransferase class I/classII large" evidence="8">
    <location>
        <begin position="41"/>
        <end position="386"/>
    </location>
</feature>
<dbReference type="Gene3D" id="3.90.1150.10">
    <property type="entry name" value="Aspartate Aminotransferase, domain 1"/>
    <property type="match status" value="1"/>
</dbReference>
<evidence type="ECO:0000256" key="7">
    <source>
        <dbReference type="RuleBase" id="RU000481"/>
    </source>
</evidence>
<dbReference type="Pfam" id="PF00155">
    <property type="entry name" value="Aminotran_1_2"/>
    <property type="match status" value="1"/>
</dbReference>
<dbReference type="EC" id="2.6.1.-" evidence="7"/>
<evidence type="ECO:0000259" key="8">
    <source>
        <dbReference type="Pfam" id="PF00155"/>
    </source>
</evidence>
<evidence type="ECO:0000313" key="10">
    <source>
        <dbReference type="Proteomes" id="UP001595711"/>
    </source>
</evidence>
<dbReference type="GO" id="GO:0008483">
    <property type="term" value="F:transaminase activity"/>
    <property type="evidence" value="ECO:0007669"/>
    <property type="project" value="UniProtKB-KW"/>
</dbReference>
<dbReference type="InterPro" id="IPR015421">
    <property type="entry name" value="PyrdxlP-dep_Trfase_major"/>
</dbReference>
<reference evidence="10" key="1">
    <citation type="journal article" date="2019" name="Int. J. Syst. Evol. Microbiol.">
        <title>The Global Catalogue of Microorganisms (GCM) 10K type strain sequencing project: providing services to taxonomists for standard genome sequencing and annotation.</title>
        <authorList>
            <consortium name="The Broad Institute Genomics Platform"/>
            <consortium name="The Broad Institute Genome Sequencing Center for Infectious Disease"/>
            <person name="Wu L."/>
            <person name="Ma J."/>
        </authorList>
    </citation>
    <scope>NUCLEOTIDE SEQUENCE [LARGE SCALE GENOMIC DNA]</scope>
    <source>
        <strain evidence="10">KCTC 42182</strain>
    </source>
</reference>
<keyword evidence="10" id="KW-1185">Reference proteome</keyword>
<name>A0ABV7VHH2_9PROT</name>
<comment type="cofactor">
    <cofactor evidence="1 7">
        <name>pyridoxal 5'-phosphate</name>
        <dbReference type="ChEBI" id="CHEBI:597326"/>
    </cofactor>
</comment>
<dbReference type="CDD" id="cd00609">
    <property type="entry name" value="AAT_like"/>
    <property type="match status" value="1"/>
</dbReference>
<gene>
    <name evidence="9" type="ORF">ACFOOQ_11700</name>
</gene>
<dbReference type="PANTHER" id="PTHR46383">
    <property type="entry name" value="ASPARTATE AMINOTRANSFERASE"/>
    <property type="match status" value="1"/>
</dbReference>
<dbReference type="SUPFAM" id="SSF53383">
    <property type="entry name" value="PLP-dependent transferases"/>
    <property type="match status" value="1"/>
</dbReference>
<sequence>MSEVLKREARICQPILDLPGSRIRVVTRASADIPDMIKLWFGEGDEPTPEFIREGAKAALDRGETFYAANRGIPPLMKAIHDYMLRAYGAEIGPDRIVTTASGMNAIMITVQCLIEPGDSAVVIGPIWPNGRSAIRAMGGEPRDVFLQPQEDGRWTLDMQQLFDACDDTTRLIMINSPGNPTGWVASAEELKTILDFARERGIWILSDEVYGRIIYGPATHAPSYYTLAQPEDPVVIINSFSKSWSMTGWRLGWIVAPPRLCAAVEKMTEFNISHPTTFVQWGGVTALNDGDAYIEGLVERYERAADLVYQALAPLPRVRLAKPEGAFYAFFSLDGVTDSLQTCIDLARKARVGMAPGIAFGPAGEGRIRLCYAASLPKLSEAMERLIPHLK</sequence>
<dbReference type="InterPro" id="IPR015422">
    <property type="entry name" value="PyrdxlP-dep_Trfase_small"/>
</dbReference>